<gene>
    <name evidence="3" type="ORF">SEMRO_494_G154320.1</name>
</gene>
<dbReference type="GO" id="GO:0005782">
    <property type="term" value="C:peroxisomal matrix"/>
    <property type="evidence" value="ECO:0007669"/>
    <property type="project" value="TreeGrafter"/>
</dbReference>
<feature type="domain" description="Malonyl-CoA decarboxylase N-terminal" evidence="2">
    <location>
        <begin position="192"/>
        <end position="282"/>
    </location>
</feature>
<dbReference type="PANTHER" id="PTHR28641">
    <property type="match status" value="1"/>
</dbReference>
<sequence length="604" mass="67561">MMSNISRRRLSQAAIYFLPFSSRSRTAYAASNYPKNSLLFSPAKRRIFRGVQSFSTKSTSNTNSAAGPEVLSALQNLAFRLEEWEPNLSEREPLSSSATSLIASPASSVLQTTDDNSTPVRSIEEYASLFCTGYVQLPPLKLGWNATALASPQDDIPTWECPRSAALLFLAQDCGPPSSTASISTVVEQLQNRHNQQDDNNSTTTAALLLQQLKLLWTPKFEEIFQILIENNSQETLAMLVALRGDLLQLLSVLPKQQSQQSLKQSLMQLENHLRRLLSAWFSPGMLQVRRFTYETTSAGLIEKIAIKEKVHPMKSLDDLRRRLGPRRRVFGLFHPLLPNEPLVILHVHLETKQNDDAKSHIPSTMQHVLQEDDDRTELDSQPTVATFYSISNTQQGLTRGLGLGEFLIKQAVQQLKQEFHSGSIGTFVTLSPMPGFRKWVEDLVASSVLETNEDDQQMSKRLSDHWDLPSTTVEDIISKRPLLEQLLMDTKSGGSGAESIQEQLESLQPTLMHLAAHYLVVAKNVRSGKPLDPVTGFHVHNGAEVFRINYAADISSKGLLRSFGVMVNYRYQLDKIESNKAAFESSHFQDVPMTSMVQDLLLL</sequence>
<dbReference type="GO" id="GO:2001294">
    <property type="term" value="P:malonyl-CoA catabolic process"/>
    <property type="evidence" value="ECO:0007669"/>
    <property type="project" value="TreeGrafter"/>
</dbReference>
<dbReference type="Gene3D" id="3.40.630.150">
    <property type="entry name" value="Malonyl-CoA decarboxylase, catalytic domain"/>
    <property type="match status" value="1"/>
</dbReference>
<dbReference type="AlphaFoldDB" id="A0A9N8E333"/>
<name>A0A9N8E333_9STRA</name>
<dbReference type="InterPro" id="IPR038351">
    <property type="entry name" value="MCD_N_sf"/>
</dbReference>
<dbReference type="Proteomes" id="UP001153069">
    <property type="component" value="Unassembled WGS sequence"/>
</dbReference>
<feature type="domain" description="Malonyl-CoA decarboxylase C-terminal" evidence="1">
    <location>
        <begin position="285"/>
        <end position="573"/>
    </location>
</feature>
<dbReference type="InterPro" id="IPR042303">
    <property type="entry name" value="Malonyl_CoA_deC_C_sf"/>
</dbReference>
<dbReference type="GO" id="GO:0006633">
    <property type="term" value="P:fatty acid biosynthetic process"/>
    <property type="evidence" value="ECO:0007669"/>
    <property type="project" value="InterPro"/>
</dbReference>
<dbReference type="GO" id="GO:0050080">
    <property type="term" value="F:malonyl-CoA decarboxylase activity"/>
    <property type="evidence" value="ECO:0007669"/>
    <property type="project" value="InterPro"/>
</dbReference>
<accession>A0A9N8E333</accession>
<dbReference type="InterPro" id="IPR038917">
    <property type="entry name" value="Malonyl_CoA_deC"/>
</dbReference>
<evidence type="ECO:0000313" key="4">
    <source>
        <dbReference type="Proteomes" id="UP001153069"/>
    </source>
</evidence>
<keyword evidence="4" id="KW-1185">Reference proteome</keyword>
<dbReference type="GO" id="GO:0006085">
    <property type="term" value="P:acetyl-CoA biosynthetic process"/>
    <property type="evidence" value="ECO:0007669"/>
    <property type="project" value="TreeGrafter"/>
</dbReference>
<dbReference type="Pfam" id="PF05292">
    <property type="entry name" value="MCD"/>
    <property type="match status" value="1"/>
</dbReference>
<dbReference type="Gene3D" id="1.20.140.90">
    <property type="entry name" value="Malonyl-CoA decarboxylase, oligemerization domain"/>
    <property type="match status" value="1"/>
</dbReference>
<protein>
    <submittedName>
        <fullName evidence="3">Malonyl-CoA decarboxylase, mitochondrial</fullName>
    </submittedName>
</protein>
<reference evidence="3" key="1">
    <citation type="submission" date="2020-06" db="EMBL/GenBank/DDBJ databases">
        <authorList>
            <consortium name="Plant Systems Biology data submission"/>
        </authorList>
    </citation>
    <scope>NUCLEOTIDE SEQUENCE</scope>
    <source>
        <strain evidence="3">D6</strain>
    </source>
</reference>
<evidence type="ECO:0000259" key="1">
    <source>
        <dbReference type="Pfam" id="PF05292"/>
    </source>
</evidence>
<dbReference type="EMBL" id="CAICTM010000493">
    <property type="protein sequence ID" value="CAB9511636.1"/>
    <property type="molecule type" value="Genomic_DNA"/>
</dbReference>
<dbReference type="GO" id="GO:0005759">
    <property type="term" value="C:mitochondrial matrix"/>
    <property type="evidence" value="ECO:0007669"/>
    <property type="project" value="TreeGrafter"/>
</dbReference>
<comment type="caution">
    <text evidence="3">The sequence shown here is derived from an EMBL/GenBank/DDBJ whole genome shotgun (WGS) entry which is preliminary data.</text>
</comment>
<dbReference type="Pfam" id="PF17408">
    <property type="entry name" value="MCD_N"/>
    <property type="match status" value="1"/>
</dbReference>
<dbReference type="PANTHER" id="PTHR28641:SF1">
    <property type="entry name" value="MALONYL-COA DECARBOXYLASE, MITOCHONDRIAL"/>
    <property type="match status" value="1"/>
</dbReference>
<dbReference type="InterPro" id="IPR035372">
    <property type="entry name" value="MCD_N"/>
</dbReference>
<proteinExistence type="predicted"/>
<evidence type="ECO:0000313" key="3">
    <source>
        <dbReference type="EMBL" id="CAB9511636.1"/>
    </source>
</evidence>
<dbReference type="InterPro" id="IPR007956">
    <property type="entry name" value="Malonyl_CoA_deC_C"/>
</dbReference>
<organism evidence="3 4">
    <name type="scientific">Seminavis robusta</name>
    <dbReference type="NCBI Taxonomy" id="568900"/>
    <lineage>
        <taxon>Eukaryota</taxon>
        <taxon>Sar</taxon>
        <taxon>Stramenopiles</taxon>
        <taxon>Ochrophyta</taxon>
        <taxon>Bacillariophyta</taxon>
        <taxon>Bacillariophyceae</taxon>
        <taxon>Bacillariophycidae</taxon>
        <taxon>Naviculales</taxon>
        <taxon>Naviculaceae</taxon>
        <taxon>Seminavis</taxon>
    </lineage>
</organism>
<dbReference type="OrthoDB" id="426718at2759"/>
<evidence type="ECO:0000259" key="2">
    <source>
        <dbReference type="Pfam" id="PF17408"/>
    </source>
</evidence>